<evidence type="ECO:0000256" key="10">
    <source>
        <dbReference type="ARBA" id="ARBA00029409"/>
    </source>
</evidence>
<evidence type="ECO:0000313" key="15">
    <source>
        <dbReference type="Proteomes" id="UP000657372"/>
    </source>
</evidence>
<dbReference type="NCBIfam" id="TIGR01498">
    <property type="entry name" value="folK"/>
    <property type="match status" value="1"/>
</dbReference>
<keyword evidence="9" id="KW-0289">Folate biosynthesis</keyword>
<name>A0ABS0ENC1_9BURK</name>
<dbReference type="EC" id="2.7.6.3" evidence="3"/>
<evidence type="ECO:0000259" key="13">
    <source>
        <dbReference type="Pfam" id="PF01288"/>
    </source>
</evidence>
<dbReference type="Proteomes" id="UP000657372">
    <property type="component" value="Unassembled WGS sequence"/>
</dbReference>
<protein>
    <recommendedName>
        <fullName evidence="4">2-amino-4-hydroxy-6-hydroxymethyldihydropteridine pyrophosphokinase</fullName>
        <ecNumber evidence="3">2.7.6.3</ecNumber>
    </recommendedName>
    <alternativeName>
        <fullName evidence="11">6-hydroxymethyl-7,8-dihydropterin pyrophosphokinase</fullName>
    </alternativeName>
    <alternativeName>
        <fullName evidence="12">7,8-dihydro-6-hydroxymethylpterin-pyrophosphokinase</fullName>
    </alternativeName>
</protein>
<dbReference type="RefSeq" id="WP_195874468.1">
    <property type="nucleotide sequence ID" value="NZ_JADOEL010000001.1"/>
</dbReference>
<gene>
    <name evidence="14" type="primary">folK</name>
    <name evidence="14" type="ORF">IXC47_01200</name>
</gene>
<evidence type="ECO:0000256" key="12">
    <source>
        <dbReference type="ARBA" id="ARBA00033413"/>
    </source>
</evidence>
<evidence type="ECO:0000256" key="4">
    <source>
        <dbReference type="ARBA" id="ARBA00016218"/>
    </source>
</evidence>
<evidence type="ECO:0000256" key="5">
    <source>
        <dbReference type="ARBA" id="ARBA00022679"/>
    </source>
</evidence>
<accession>A0ABS0ENC1</accession>
<keyword evidence="15" id="KW-1185">Reference proteome</keyword>
<dbReference type="Gene3D" id="3.30.70.560">
    <property type="entry name" value="7,8-Dihydro-6-hydroxymethylpterin-pyrophosphokinase HPPK"/>
    <property type="match status" value="1"/>
</dbReference>
<keyword evidence="7" id="KW-0418">Kinase</keyword>
<evidence type="ECO:0000256" key="8">
    <source>
        <dbReference type="ARBA" id="ARBA00022840"/>
    </source>
</evidence>
<reference evidence="14 15" key="1">
    <citation type="submission" date="2020-11" db="EMBL/GenBank/DDBJ databases">
        <title>WGS of Herminiimonas contaminans strain Marseille-Q4544 isolated from planarians Schmidtea mediterranea.</title>
        <authorList>
            <person name="Kangale L."/>
        </authorList>
    </citation>
    <scope>NUCLEOTIDE SEQUENCE [LARGE SCALE GENOMIC DNA]</scope>
    <source>
        <strain evidence="14 15">Marseille-Q4544</strain>
    </source>
</reference>
<comment type="pathway">
    <text evidence="1">Cofactor biosynthesis; tetrahydrofolate biosynthesis; 2-amino-4-hydroxy-6-hydroxymethyl-7,8-dihydropteridine diphosphate from 7,8-dihydroneopterin triphosphate: step 4/4.</text>
</comment>
<keyword evidence="8" id="KW-0067">ATP-binding</keyword>
<sequence length="164" mass="17587">MTPVTTAVTAYIAIGSNLGDAQDHVLYALRELDQLASTRLLAQSSLFRTAPIDSSGDDYINAVAAVSTSLSAEALLQALLALEQTRGRERPYFNAPRTLDLDLLLYGDAEINTDTLTVPHPRMTSRAFVLIPLLQIDPFIQIPGLGAAHQFAPAVADQAISKIA</sequence>
<evidence type="ECO:0000256" key="9">
    <source>
        <dbReference type="ARBA" id="ARBA00022909"/>
    </source>
</evidence>
<dbReference type="SUPFAM" id="SSF55083">
    <property type="entry name" value="6-hydroxymethyl-7,8-dihydropterin pyrophosphokinase, HPPK"/>
    <property type="match status" value="1"/>
</dbReference>
<dbReference type="Pfam" id="PF01288">
    <property type="entry name" value="HPPK"/>
    <property type="match status" value="1"/>
</dbReference>
<comment type="similarity">
    <text evidence="2">Belongs to the HPPK family.</text>
</comment>
<dbReference type="InterPro" id="IPR035907">
    <property type="entry name" value="Hppk_sf"/>
</dbReference>
<evidence type="ECO:0000256" key="11">
    <source>
        <dbReference type="ARBA" id="ARBA00029766"/>
    </source>
</evidence>
<evidence type="ECO:0000256" key="7">
    <source>
        <dbReference type="ARBA" id="ARBA00022777"/>
    </source>
</evidence>
<evidence type="ECO:0000256" key="6">
    <source>
        <dbReference type="ARBA" id="ARBA00022741"/>
    </source>
</evidence>
<keyword evidence="5 14" id="KW-0808">Transferase</keyword>
<feature type="domain" description="7,8-dihydro-6-hydroxymethylpterin-pyrophosphokinase" evidence="13">
    <location>
        <begin position="11"/>
        <end position="138"/>
    </location>
</feature>
<dbReference type="GO" id="GO:0003848">
    <property type="term" value="F:2-amino-4-hydroxy-6-hydroxymethyldihydropteridine diphosphokinase activity"/>
    <property type="evidence" value="ECO:0007669"/>
    <property type="project" value="UniProtKB-EC"/>
</dbReference>
<evidence type="ECO:0000256" key="1">
    <source>
        <dbReference type="ARBA" id="ARBA00005051"/>
    </source>
</evidence>
<dbReference type="CDD" id="cd00483">
    <property type="entry name" value="HPPK"/>
    <property type="match status" value="1"/>
</dbReference>
<dbReference type="PANTHER" id="PTHR43071:SF1">
    <property type="entry name" value="2-AMINO-4-HYDROXY-6-HYDROXYMETHYLDIHYDROPTERIDINE PYROPHOSPHOKINASE"/>
    <property type="match status" value="1"/>
</dbReference>
<comment type="caution">
    <text evidence="14">The sequence shown here is derived from an EMBL/GenBank/DDBJ whole genome shotgun (WGS) entry which is preliminary data.</text>
</comment>
<organism evidence="14 15">
    <name type="scientific">Herminiimonas contaminans</name>
    <dbReference type="NCBI Taxonomy" id="1111140"/>
    <lineage>
        <taxon>Bacteria</taxon>
        <taxon>Pseudomonadati</taxon>
        <taxon>Pseudomonadota</taxon>
        <taxon>Betaproteobacteria</taxon>
        <taxon>Burkholderiales</taxon>
        <taxon>Oxalobacteraceae</taxon>
        <taxon>Herminiimonas</taxon>
    </lineage>
</organism>
<dbReference type="PANTHER" id="PTHR43071">
    <property type="entry name" value="2-AMINO-4-HYDROXY-6-HYDROXYMETHYLDIHYDROPTERIDINE PYROPHOSPHOKINASE"/>
    <property type="match status" value="1"/>
</dbReference>
<keyword evidence="6" id="KW-0547">Nucleotide-binding</keyword>
<comment type="function">
    <text evidence="10">Catalyzes the transfer of pyrophosphate from adenosine triphosphate (ATP) to 6-hydroxymethyl-7,8-dihydropterin, an enzymatic step in folate biosynthesis pathway.</text>
</comment>
<proteinExistence type="inferred from homology"/>
<evidence type="ECO:0000256" key="2">
    <source>
        <dbReference type="ARBA" id="ARBA00005810"/>
    </source>
</evidence>
<dbReference type="EMBL" id="JADOEL010000001">
    <property type="protein sequence ID" value="MBF8176291.1"/>
    <property type="molecule type" value="Genomic_DNA"/>
</dbReference>
<evidence type="ECO:0000313" key="14">
    <source>
        <dbReference type="EMBL" id="MBF8176291.1"/>
    </source>
</evidence>
<dbReference type="InterPro" id="IPR000550">
    <property type="entry name" value="Hppk"/>
</dbReference>
<evidence type="ECO:0000256" key="3">
    <source>
        <dbReference type="ARBA" id="ARBA00013253"/>
    </source>
</evidence>